<name>A0A6C0APV2_9ZZZZ</name>
<dbReference type="AlphaFoldDB" id="A0A6C0APV2"/>
<organism evidence="1">
    <name type="scientific">viral metagenome</name>
    <dbReference type="NCBI Taxonomy" id="1070528"/>
    <lineage>
        <taxon>unclassified sequences</taxon>
        <taxon>metagenomes</taxon>
        <taxon>organismal metagenomes</taxon>
    </lineage>
</organism>
<dbReference type="EMBL" id="MN740758">
    <property type="protein sequence ID" value="QHS81490.1"/>
    <property type="molecule type" value="Genomic_DNA"/>
</dbReference>
<dbReference type="InterPro" id="IPR045499">
    <property type="entry name" value="DUF6492"/>
</dbReference>
<dbReference type="Pfam" id="PF20102">
    <property type="entry name" value="DUF6492"/>
    <property type="match status" value="1"/>
</dbReference>
<sequence>MFDIVIPIGPNDINVIKEQIIFTKKNIVGYRNIYLISYDPSLSIDGCITIEETIFPFSINDVAKFHGKQSHNGWYLQQLLKLYAGFVIPDILSTYLVIDSDTFFLRPVSFINNNKCQYNYGYEYWNPYFEHIKQLLPSLRKQYPDKSGICHHMIFQRDYVKELMNMIESLHDNKPFWIIFLEKVDKKYYTHSGASEYELYFNFMIQYHSDKIELRPLKWMNVNTLDTSKPLDYISYHHYNRNT</sequence>
<evidence type="ECO:0000313" key="1">
    <source>
        <dbReference type="EMBL" id="QHS81490.1"/>
    </source>
</evidence>
<protein>
    <recommendedName>
        <fullName evidence="2">Nucleotide-diphospho-sugar transferase domain-containing protein</fullName>
    </recommendedName>
</protein>
<proteinExistence type="predicted"/>
<reference evidence="1" key="1">
    <citation type="journal article" date="2020" name="Nature">
        <title>Giant virus diversity and host interactions through global metagenomics.</title>
        <authorList>
            <person name="Schulz F."/>
            <person name="Roux S."/>
            <person name="Paez-Espino D."/>
            <person name="Jungbluth S."/>
            <person name="Walsh D.A."/>
            <person name="Denef V.J."/>
            <person name="McMahon K.D."/>
            <person name="Konstantinidis K.T."/>
            <person name="Eloe-Fadrosh E.A."/>
            <person name="Kyrpides N.C."/>
            <person name="Woyke T."/>
        </authorList>
    </citation>
    <scope>NUCLEOTIDE SEQUENCE</scope>
    <source>
        <strain evidence="1">GVMAG-S-1101164-72</strain>
    </source>
</reference>
<accession>A0A6C0APV2</accession>
<evidence type="ECO:0008006" key="2">
    <source>
        <dbReference type="Google" id="ProtNLM"/>
    </source>
</evidence>